<sequence length="402" mass="45834">MAPTAPFTPPPADAPGKPKIADWVPPPATKETHNFAKLTSIDLSLLDSPDPAVVQDLIEQVKRAIREDGFLFLENYGVSQEQLHRQFSIANHLHTHLSDEDKEKLLFHPDSGLWAGYKHPYGFSRARGAWDGIEQFNWYKKQWENWDLVPKCVLPFMDEIQAFSEYLSYSVNRRLLTLFSRVLELPYDDWLFDNVQSKGSPSGEGYFRHAIFRPVDKGTETASRGVRMQGHTDYGTTTLLFSVPVSCLQIYGKDEEWHYVPYKQGALVINIGELLEILSGGHFKATLHKVNKPPADQSTFERLSIVQFNSGIGDLRLEPIKESKLIQREGCIEYQGVYKEFKRMREAGLPVPTNAQWRESQIAQTVDPTDTIRNTVGQDFQVINGKVYQVREFHGVRTVLPV</sequence>
<dbReference type="PRINTS" id="PR00682">
    <property type="entry name" value="IPNSYNTHASE"/>
</dbReference>
<feature type="domain" description="Non-haem dioxygenase N-terminal" evidence="4">
    <location>
        <begin position="41"/>
        <end position="141"/>
    </location>
</feature>
<dbReference type="InterPro" id="IPR044861">
    <property type="entry name" value="IPNS-like_FE2OG_OXY"/>
</dbReference>
<dbReference type="Pfam" id="PF14226">
    <property type="entry name" value="DIOX_N"/>
    <property type="match status" value="1"/>
</dbReference>
<reference evidence="5 6" key="1">
    <citation type="submission" date="2013-07" db="EMBL/GenBank/DDBJ databases">
        <title>The Genome Sequence of Cryptococcus heveanensis BCC8398.</title>
        <authorList>
            <consortium name="The Broad Institute Genome Sequencing Platform"/>
            <person name="Cuomo C."/>
            <person name="Litvintseva A."/>
            <person name="Chen Y."/>
            <person name="Heitman J."/>
            <person name="Sun S."/>
            <person name="Springer D."/>
            <person name="Dromer F."/>
            <person name="Young S.K."/>
            <person name="Zeng Q."/>
            <person name="Gargeya S."/>
            <person name="Fitzgerald M."/>
            <person name="Abouelleil A."/>
            <person name="Alvarado L."/>
            <person name="Berlin A.M."/>
            <person name="Chapman S.B."/>
            <person name="Dewar J."/>
            <person name="Goldberg J."/>
            <person name="Griggs A."/>
            <person name="Gujja S."/>
            <person name="Hansen M."/>
            <person name="Howarth C."/>
            <person name="Imamovic A."/>
            <person name="Larimer J."/>
            <person name="McCowan C."/>
            <person name="Murphy C."/>
            <person name="Pearson M."/>
            <person name="Priest M."/>
            <person name="Roberts A."/>
            <person name="Saif S."/>
            <person name="Shea T."/>
            <person name="Sykes S."/>
            <person name="Wortman J."/>
            <person name="Nusbaum C."/>
            <person name="Birren B."/>
        </authorList>
    </citation>
    <scope>NUCLEOTIDE SEQUENCE [LARGE SCALE GENOMIC DNA]</scope>
    <source>
        <strain evidence="5 6">BCC8398</strain>
    </source>
</reference>
<evidence type="ECO:0000259" key="3">
    <source>
        <dbReference type="Pfam" id="PF03171"/>
    </source>
</evidence>
<proteinExistence type="predicted"/>
<evidence type="ECO:0000313" key="5">
    <source>
        <dbReference type="EMBL" id="OCF31057.1"/>
    </source>
</evidence>
<dbReference type="OrthoDB" id="406156at2759"/>
<gene>
    <name evidence="5" type="ORF">I316_07328</name>
</gene>
<dbReference type="Gene3D" id="2.60.120.330">
    <property type="entry name" value="B-lactam Antibiotic, Isopenicillin N Synthase, Chain"/>
    <property type="match status" value="1"/>
</dbReference>
<reference evidence="6" key="2">
    <citation type="submission" date="2013-12" db="EMBL/GenBank/DDBJ databases">
        <title>Evolution of pathogenesis and genome organization in the Tremellales.</title>
        <authorList>
            <person name="Cuomo C."/>
            <person name="Litvintseva A."/>
            <person name="Heitman J."/>
            <person name="Chen Y."/>
            <person name="Sun S."/>
            <person name="Springer D."/>
            <person name="Dromer F."/>
            <person name="Young S."/>
            <person name="Zeng Q."/>
            <person name="Chapman S."/>
            <person name="Gujja S."/>
            <person name="Saif S."/>
            <person name="Birren B."/>
        </authorList>
    </citation>
    <scope>NUCLEOTIDE SEQUENCE [LARGE SCALE GENOMIC DNA]</scope>
    <source>
        <strain evidence="6">BCC8398</strain>
    </source>
</reference>
<dbReference type="Pfam" id="PF03171">
    <property type="entry name" value="2OG-FeII_Oxy"/>
    <property type="match status" value="1"/>
</dbReference>
<protein>
    <submittedName>
        <fullName evidence="5">Flavonol synthase</fullName>
    </submittedName>
</protein>
<evidence type="ECO:0000259" key="4">
    <source>
        <dbReference type="Pfam" id="PF14226"/>
    </source>
</evidence>
<dbReference type="InterPro" id="IPR050295">
    <property type="entry name" value="Plant_2OG-oxidoreductases"/>
</dbReference>
<dbReference type="EMBL" id="KV700138">
    <property type="protein sequence ID" value="OCF31057.1"/>
    <property type="molecule type" value="Genomic_DNA"/>
</dbReference>
<keyword evidence="1" id="KW-0479">Metal-binding</keyword>
<feature type="domain" description="Isopenicillin N synthase-like Fe(2+) 2OG dioxygenase" evidence="3">
    <location>
        <begin position="226"/>
        <end position="308"/>
    </location>
</feature>
<keyword evidence="2" id="KW-0408">Iron</keyword>
<dbReference type="PANTHER" id="PTHR47991">
    <property type="entry name" value="OXOGLUTARATE/IRON-DEPENDENT DIOXYGENASE"/>
    <property type="match status" value="1"/>
</dbReference>
<dbReference type="SUPFAM" id="SSF51197">
    <property type="entry name" value="Clavaminate synthase-like"/>
    <property type="match status" value="1"/>
</dbReference>
<keyword evidence="6" id="KW-1185">Reference proteome</keyword>
<evidence type="ECO:0000256" key="2">
    <source>
        <dbReference type="ARBA" id="ARBA00023004"/>
    </source>
</evidence>
<dbReference type="InterPro" id="IPR027443">
    <property type="entry name" value="IPNS-like_sf"/>
</dbReference>
<name>A0A1B9GJB4_9TREE</name>
<evidence type="ECO:0000313" key="6">
    <source>
        <dbReference type="Proteomes" id="UP000092666"/>
    </source>
</evidence>
<dbReference type="Proteomes" id="UP000092666">
    <property type="component" value="Unassembled WGS sequence"/>
</dbReference>
<dbReference type="STRING" id="1296120.A0A1B9GJB4"/>
<organism evidence="5 6">
    <name type="scientific">Kwoniella heveanensis BCC8398</name>
    <dbReference type="NCBI Taxonomy" id="1296120"/>
    <lineage>
        <taxon>Eukaryota</taxon>
        <taxon>Fungi</taxon>
        <taxon>Dikarya</taxon>
        <taxon>Basidiomycota</taxon>
        <taxon>Agaricomycotina</taxon>
        <taxon>Tremellomycetes</taxon>
        <taxon>Tremellales</taxon>
        <taxon>Cryptococcaceae</taxon>
        <taxon>Kwoniella</taxon>
    </lineage>
</organism>
<dbReference type="GO" id="GO:0046872">
    <property type="term" value="F:metal ion binding"/>
    <property type="evidence" value="ECO:0007669"/>
    <property type="project" value="UniProtKB-KW"/>
</dbReference>
<dbReference type="InterPro" id="IPR026992">
    <property type="entry name" value="DIOX_N"/>
</dbReference>
<accession>A0A1B9GJB4</accession>
<evidence type="ECO:0000256" key="1">
    <source>
        <dbReference type="ARBA" id="ARBA00022723"/>
    </source>
</evidence>
<dbReference type="AlphaFoldDB" id="A0A1B9GJB4"/>